<accession>A0A2U1FG34</accession>
<organism evidence="2 3">
    <name type="scientific">Actinomycetospora cinnamomea</name>
    <dbReference type="NCBI Taxonomy" id="663609"/>
    <lineage>
        <taxon>Bacteria</taxon>
        <taxon>Bacillati</taxon>
        <taxon>Actinomycetota</taxon>
        <taxon>Actinomycetes</taxon>
        <taxon>Pseudonocardiales</taxon>
        <taxon>Pseudonocardiaceae</taxon>
        <taxon>Actinomycetospora</taxon>
    </lineage>
</organism>
<evidence type="ECO:0000313" key="3">
    <source>
        <dbReference type="Proteomes" id="UP000245639"/>
    </source>
</evidence>
<dbReference type="AlphaFoldDB" id="A0A2U1FG34"/>
<sequence length="126" mass="12911">MVELPDLLHPEVDPDPAPELLVGPVAAPHTLGPATVDSDADGRADTAVVTEPADPDVLALATDLDGDARVDVLTRVHADGTATTTDLPGEPPGEHPGELLGDPWDEGPTPPPTTIDPATGRWVRGG</sequence>
<dbReference type="SUPFAM" id="SSF69318">
    <property type="entry name" value="Integrin alpha N-terminal domain"/>
    <property type="match status" value="1"/>
</dbReference>
<dbReference type="InterPro" id="IPR028994">
    <property type="entry name" value="Integrin_alpha_N"/>
</dbReference>
<feature type="region of interest" description="Disordered" evidence="1">
    <location>
        <begin position="76"/>
        <end position="126"/>
    </location>
</feature>
<name>A0A2U1FG34_9PSEU</name>
<gene>
    <name evidence="2" type="ORF">C8D89_104321</name>
</gene>
<dbReference type="OrthoDB" id="4375009at2"/>
<reference evidence="2 3" key="1">
    <citation type="submission" date="2018-04" db="EMBL/GenBank/DDBJ databases">
        <title>Genomic Encyclopedia of Type Strains, Phase IV (KMG-IV): sequencing the most valuable type-strain genomes for metagenomic binning, comparative biology and taxonomic classification.</title>
        <authorList>
            <person name="Goeker M."/>
        </authorList>
    </citation>
    <scope>NUCLEOTIDE SEQUENCE [LARGE SCALE GENOMIC DNA]</scope>
    <source>
        <strain evidence="2 3">DSM 45771</strain>
    </source>
</reference>
<evidence type="ECO:0000313" key="2">
    <source>
        <dbReference type="EMBL" id="PVZ11107.1"/>
    </source>
</evidence>
<feature type="compositionally biased region" description="Basic and acidic residues" evidence="1">
    <location>
        <begin position="1"/>
        <end position="12"/>
    </location>
</feature>
<dbReference type="EMBL" id="QEKW01000004">
    <property type="protein sequence ID" value="PVZ11107.1"/>
    <property type="molecule type" value="Genomic_DNA"/>
</dbReference>
<dbReference type="Proteomes" id="UP000245639">
    <property type="component" value="Unassembled WGS sequence"/>
</dbReference>
<feature type="region of interest" description="Disordered" evidence="1">
    <location>
        <begin position="1"/>
        <end position="44"/>
    </location>
</feature>
<comment type="caution">
    <text evidence="2">The sequence shown here is derived from an EMBL/GenBank/DDBJ whole genome shotgun (WGS) entry which is preliminary data.</text>
</comment>
<evidence type="ECO:0000256" key="1">
    <source>
        <dbReference type="SAM" id="MobiDB-lite"/>
    </source>
</evidence>
<proteinExistence type="predicted"/>
<dbReference type="RefSeq" id="WP_116708104.1">
    <property type="nucleotide sequence ID" value="NZ_QEKW01000004.1"/>
</dbReference>
<keyword evidence="3" id="KW-1185">Reference proteome</keyword>
<protein>
    <submittedName>
        <fullName evidence="2">Uncharacterized protein</fullName>
    </submittedName>
</protein>